<feature type="transmembrane region" description="Helical" evidence="1">
    <location>
        <begin position="444"/>
        <end position="461"/>
    </location>
</feature>
<dbReference type="Proteomes" id="UP000679725">
    <property type="component" value="Unassembled WGS sequence"/>
</dbReference>
<feature type="transmembrane region" description="Helical" evidence="1">
    <location>
        <begin position="59"/>
        <end position="79"/>
    </location>
</feature>
<evidence type="ECO:0000313" key="3">
    <source>
        <dbReference type="EMBL" id="CAG5073213.1"/>
    </source>
</evidence>
<feature type="domain" description="Glycosyltransferase RgtA/B/C/D-like" evidence="2">
    <location>
        <begin position="173"/>
        <end position="318"/>
    </location>
</feature>
<protein>
    <recommendedName>
        <fullName evidence="2">Glycosyltransferase RgtA/B/C/D-like domain-containing protein</fullName>
    </recommendedName>
</protein>
<feature type="transmembrane region" description="Helical" evidence="1">
    <location>
        <begin position="281"/>
        <end position="297"/>
    </location>
</feature>
<dbReference type="InterPro" id="IPR038731">
    <property type="entry name" value="RgtA/B/C-like"/>
</dbReference>
<feature type="transmembrane region" description="Helical" evidence="1">
    <location>
        <begin position="412"/>
        <end position="432"/>
    </location>
</feature>
<feature type="transmembrane region" description="Helical" evidence="1">
    <location>
        <begin position="492"/>
        <end position="514"/>
    </location>
</feature>
<dbReference type="EMBL" id="CAJRAU010000008">
    <property type="protein sequence ID" value="CAG5073213.1"/>
    <property type="molecule type" value="Genomic_DNA"/>
</dbReference>
<dbReference type="RefSeq" id="WP_215235983.1">
    <property type="nucleotide sequence ID" value="NZ_CAJRAU010000008.1"/>
</dbReference>
<name>A0ABN7RD34_9BACT</name>
<proteinExistence type="predicted"/>
<organism evidence="3 4">
    <name type="scientific">Dyadobacter linearis</name>
    <dbReference type="NCBI Taxonomy" id="2823330"/>
    <lineage>
        <taxon>Bacteria</taxon>
        <taxon>Pseudomonadati</taxon>
        <taxon>Bacteroidota</taxon>
        <taxon>Cytophagia</taxon>
        <taxon>Cytophagales</taxon>
        <taxon>Spirosomataceae</taxon>
        <taxon>Dyadobacter</taxon>
    </lineage>
</organism>
<reference evidence="3 4" key="1">
    <citation type="submission" date="2021-04" db="EMBL/GenBank/DDBJ databases">
        <authorList>
            <person name="Rodrigo-Torres L."/>
            <person name="Arahal R. D."/>
            <person name="Lucena T."/>
        </authorList>
    </citation>
    <scope>NUCLEOTIDE SEQUENCE [LARGE SCALE GENOMIC DNA]</scope>
    <source>
        <strain evidence="3 4">CECT 9623</strain>
    </source>
</reference>
<evidence type="ECO:0000313" key="4">
    <source>
        <dbReference type="Proteomes" id="UP000679725"/>
    </source>
</evidence>
<evidence type="ECO:0000259" key="2">
    <source>
        <dbReference type="Pfam" id="PF13231"/>
    </source>
</evidence>
<keyword evidence="1" id="KW-0472">Membrane</keyword>
<feature type="transmembrane region" description="Helical" evidence="1">
    <location>
        <begin position="33"/>
        <end position="53"/>
    </location>
</feature>
<feature type="transmembrane region" description="Helical" evidence="1">
    <location>
        <begin position="260"/>
        <end position="275"/>
    </location>
</feature>
<sequence>MIFLIPLAMWLCSACCYLAFFKGSPQSFRRSLLASGIFLFFFIAASTELLSAFNQINAIAIDMVWLLLSVTLIGISARLQKKQRTNLRTIMGDWLVSSKAFYKKLGALTVFALASILTCTLIVAIVATPNNLDSFSYHLSRLVYWVQNGNVEHYASHIERAISFSPFSEYVHLHTYLLSGGNRYFQLVQWLCLAGILICISIIVSLLSGSDRALRIALCFAATLPIVVLESMTTQNDLIVAFLIVATALYVFDFTVNRKYIAFFLIALTVSLGMMTKGTFVFYVLPFGFYLLIFLLIRPVYWKALAFSMGGIVIIVLLLNAPFWLRTYEIFESPVGTMSNGNRADIRSATDLTSLLSKHIFLHLGFVSPSNAYNNFMESQLLSLHETIGVPIDKPATGMPFKMNKLNFNEDFAHNFFGMWLVLLSIPLLFLARLSKEAKWFTGLAFLSFLAFCSFIGYQIYGSRLHIGFFVLISPVIGLVYGSVFSSVLSRILIIFLWLAALPFALLSSTHPLLSTKWFFETVFPKINTALHLNMQVGAQNLNLMQESVLFAKPEKIIWGDFLPETEALTRYVNARNPQKIGFVFTEASYDYAFQYSLQKEGRIFEHVMVRNPSNALEKSEFQPDLILAERFEGEQFACHGRSYKLGFHKRDKWIYIPQNEFENDSTGNR</sequence>
<feature type="transmembrane region" description="Helical" evidence="1">
    <location>
        <begin position="238"/>
        <end position="255"/>
    </location>
</feature>
<feature type="transmembrane region" description="Helical" evidence="1">
    <location>
        <begin position="214"/>
        <end position="232"/>
    </location>
</feature>
<comment type="caution">
    <text evidence="3">The sequence shown here is derived from an EMBL/GenBank/DDBJ whole genome shotgun (WGS) entry which is preliminary data.</text>
</comment>
<gene>
    <name evidence="3" type="ORF">DYBT9623_04716</name>
</gene>
<feature type="transmembrane region" description="Helical" evidence="1">
    <location>
        <begin position="304"/>
        <end position="325"/>
    </location>
</feature>
<evidence type="ECO:0000256" key="1">
    <source>
        <dbReference type="SAM" id="Phobius"/>
    </source>
</evidence>
<feature type="transmembrane region" description="Helical" evidence="1">
    <location>
        <begin position="105"/>
        <end position="127"/>
    </location>
</feature>
<keyword evidence="1" id="KW-0812">Transmembrane</keyword>
<keyword evidence="1" id="KW-1133">Transmembrane helix</keyword>
<feature type="transmembrane region" description="Helical" evidence="1">
    <location>
        <begin position="467"/>
        <end position="485"/>
    </location>
</feature>
<accession>A0ABN7RD34</accession>
<keyword evidence="4" id="KW-1185">Reference proteome</keyword>
<feature type="transmembrane region" description="Helical" evidence="1">
    <location>
        <begin position="6"/>
        <end position="21"/>
    </location>
</feature>
<feature type="transmembrane region" description="Helical" evidence="1">
    <location>
        <begin position="187"/>
        <end position="207"/>
    </location>
</feature>
<dbReference type="Pfam" id="PF13231">
    <property type="entry name" value="PMT_2"/>
    <property type="match status" value="1"/>
</dbReference>